<proteinExistence type="predicted"/>
<dbReference type="OrthoDB" id="2327888at2759"/>
<keyword evidence="3" id="KW-1185">Reference proteome</keyword>
<feature type="transmembrane region" description="Helical" evidence="1">
    <location>
        <begin position="884"/>
        <end position="902"/>
    </location>
</feature>
<protein>
    <submittedName>
        <fullName evidence="2">Uncharacterized protein</fullName>
    </submittedName>
</protein>
<evidence type="ECO:0000256" key="1">
    <source>
        <dbReference type="SAM" id="Phobius"/>
    </source>
</evidence>
<dbReference type="EMBL" id="KZ988755">
    <property type="protein sequence ID" value="RKP11635.1"/>
    <property type="molecule type" value="Genomic_DNA"/>
</dbReference>
<keyword evidence="1" id="KW-1133">Transmembrane helix</keyword>
<feature type="non-terminal residue" evidence="2">
    <location>
        <position position="911"/>
    </location>
</feature>
<name>A0A4P9XYW6_9FUNG</name>
<keyword evidence="1" id="KW-0472">Membrane</keyword>
<reference evidence="3" key="1">
    <citation type="journal article" date="2018" name="Nat. Microbiol.">
        <title>Leveraging single-cell genomics to expand the fungal tree of life.</title>
        <authorList>
            <person name="Ahrendt S.R."/>
            <person name="Quandt C.A."/>
            <person name="Ciobanu D."/>
            <person name="Clum A."/>
            <person name="Salamov A."/>
            <person name="Andreopoulos B."/>
            <person name="Cheng J.F."/>
            <person name="Woyke T."/>
            <person name="Pelin A."/>
            <person name="Henrissat B."/>
            <person name="Reynolds N.K."/>
            <person name="Benny G.L."/>
            <person name="Smith M.E."/>
            <person name="James T.Y."/>
            <person name="Grigoriev I.V."/>
        </authorList>
    </citation>
    <scope>NUCLEOTIDE SEQUENCE [LARGE SCALE GENOMIC DNA]</scope>
</reference>
<organism evidence="2 3">
    <name type="scientific">Piptocephalis cylindrospora</name>
    <dbReference type="NCBI Taxonomy" id="1907219"/>
    <lineage>
        <taxon>Eukaryota</taxon>
        <taxon>Fungi</taxon>
        <taxon>Fungi incertae sedis</taxon>
        <taxon>Zoopagomycota</taxon>
        <taxon>Zoopagomycotina</taxon>
        <taxon>Zoopagomycetes</taxon>
        <taxon>Zoopagales</taxon>
        <taxon>Piptocephalidaceae</taxon>
        <taxon>Piptocephalis</taxon>
    </lineage>
</organism>
<feature type="transmembrane region" description="Helical" evidence="1">
    <location>
        <begin position="739"/>
        <end position="758"/>
    </location>
</feature>
<accession>A0A4P9XYW6</accession>
<sequence length="911" mass="97095">MDLRRILSLSQEKAPYGLSSSSFTHPLSIHHFLTLNLLFTLLIALILPLQPVAAQTTGSSGVGSPGAGNASVYDIDMVFMRTSYACASSDDMETLAVTVASTSEARLRLLDLTQGGNAPVLSKDLPLGIEASRCIPAPLPTDEYAVVCAGGKAGVQLQIISANGTVLVDRELADAASVNASTRAHWARTLSLVASPLPDAGFLVVWDDKVSRFHHNGQPMGTPQKLGTSFTVLGTVQVLPTVDNRFALIHLERQTRPASTSTAAARQNRLRFATVKDEVVARTVIATYTTQEDAQTSTRTVVSRIVGDTSDLNISGCSLLPASQGVACVLRQMELSSGHTNLYVQRFQASGHSEDIAPNDILTLSARELGSAIGLPRGGFLIPGVGQSSGSAAVLGGNGHIISARARFPTPGASRGGLMGGAFCTMPNNRVVSIMPAKEGANKAYGWYPVFSDVSSEVVENAYGNPLITGITPIPEGVAGDTVPVITVAFAESVVIGSGNMTILAVDEPGIVRYQIPSSEVLVSRDGSSITLAGIPKYVFARRGTQYLIAMDGDFVRTSLGEPISGLQWTIATATGDMTAAPMVDIKYLQFRFNDIAFPKSREEVGTWLDQVAHYLGASGRFSIESLDNTVIVVRINPGEKGERSAEDLSGLLTDLLTSEALGYTDLGTSSQTIGAYTPGDGVSGLAFSTAPTLKDPISAGYLLKQNAIVAGIAIGFLLLVAILYLIARRKDPTADNMAIFSLALSLYDVAGDVYFLLKATRSTSRDDSLYAPALVFFILPYVLNALFTGRILLREQSGNERFRLWFSAHPWLVTVFALLGTVYPGTLDVMASGIAGSRTLRAPFSPAAEFDISAATLANLFFESIPQLVIQVMYQVRTTMNDVIVQLTIYFNVFILIMSVIRHSLWMSGL</sequence>
<feature type="transmembrane region" description="Helical" evidence="1">
    <location>
        <begin position="805"/>
        <end position="824"/>
    </location>
</feature>
<feature type="transmembrane region" description="Helical" evidence="1">
    <location>
        <begin position="708"/>
        <end position="727"/>
    </location>
</feature>
<gene>
    <name evidence="2" type="ORF">BJ684DRAFT_21789</name>
</gene>
<dbReference type="AlphaFoldDB" id="A0A4P9XYW6"/>
<evidence type="ECO:0000313" key="2">
    <source>
        <dbReference type="EMBL" id="RKP11635.1"/>
    </source>
</evidence>
<dbReference type="Proteomes" id="UP000267251">
    <property type="component" value="Unassembled WGS sequence"/>
</dbReference>
<evidence type="ECO:0000313" key="3">
    <source>
        <dbReference type="Proteomes" id="UP000267251"/>
    </source>
</evidence>
<feature type="transmembrane region" description="Helical" evidence="1">
    <location>
        <begin position="770"/>
        <end position="793"/>
    </location>
</feature>
<keyword evidence="1" id="KW-0812">Transmembrane</keyword>